<dbReference type="InterPro" id="IPR006121">
    <property type="entry name" value="HMA_dom"/>
</dbReference>
<dbReference type="Gene3D" id="3.30.70.100">
    <property type="match status" value="1"/>
</dbReference>
<name>A0ABS2MEM1_9ACTN</name>
<comment type="caution">
    <text evidence="3">The sequence shown here is derived from an EMBL/GenBank/DDBJ whole genome shotgun (WGS) entry which is preliminary data.</text>
</comment>
<proteinExistence type="predicted"/>
<dbReference type="CDD" id="cd00371">
    <property type="entry name" value="HMA"/>
    <property type="match status" value="1"/>
</dbReference>
<feature type="domain" description="HMA" evidence="2">
    <location>
        <begin position="55"/>
        <end position="124"/>
    </location>
</feature>
<reference evidence="3 4" key="1">
    <citation type="submission" date="2021-01" db="EMBL/GenBank/DDBJ databases">
        <title>Sequencing the genomes of 1000 actinobacteria strains.</title>
        <authorList>
            <person name="Klenk H.-P."/>
        </authorList>
    </citation>
    <scope>NUCLEOTIDE SEQUENCE [LARGE SCALE GENOMIC DNA]</scope>
    <source>
        <strain evidence="3 4">DSM 18239</strain>
    </source>
</reference>
<evidence type="ECO:0000256" key="1">
    <source>
        <dbReference type="ARBA" id="ARBA00022723"/>
    </source>
</evidence>
<organism evidence="3 4">
    <name type="scientific">Nocardioides salarius</name>
    <dbReference type="NCBI Taxonomy" id="374513"/>
    <lineage>
        <taxon>Bacteria</taxon>
        <taxon>Bacillati</taxon>
        <taxon>Actinomycetota</taxon>
        <taxon>Actinomycetes</taxon>
        <taxon>Propionibacteriales</taxon>
        <taxon>Nocardioidaceae</taxon>
        <taxon>Nocardioides</taxon>
    </lineage>
</organism>
<dbReference type="PROSITE" id="PS01047">
    <property type="entry name" value="HMA_1"/>
    <property type="match status" value="1"/>
</dbReference>
<dbReference type="SUPFAM" id="SSF55008">
    <property type="entry name" value="HMA, heavy metal-associated domain"/>
    <property type="match status" value="1"/>
</dbReference>
<dbReference type="EMBL" id="JAFBBZ010000001">
    <property type="protein sequence ID" value="MBM7509634.1"/>
    <property type="molecule type" value="Genomic_DNA"/>
</dbReference>
<sequence length="126" mass="12718">MTEIANTPRSLPLLEDQATDSGGCGCGGCGCGASDADSAATTSSSIDQENPMTTHTHTYAVSGMTCGHCAAAVTSELQSLDGVTDVHVDLVAGGTSTVTVASQAPLDDIQVRAALDEAGEYQLVQR</sequence>
<dbReference type="InterPro" id="IPR036163">
    <property type="entry name" value="HMA_dom_sf"/>
</dbReference>
<protein>
    <submittedName>
        <fullName evidence="3">Copper chaperone CopZ</fullName>
    </submittedName>
</protein>
<dbReference type="PROSITE" id="PS50846">
    <property type="entry name" value="HMA_2"/>
    <property type="match status" value="1"/>
</dbReference>
<keyword evidence="4" id="KW-1185">Reference proteome</keyword>
<dbReference type="RefSeq" id="WP_307823078.1">
    <property type="nucleotide sequence ID" value="NZ_JACDTV010000031.1"/>
</dbReference>
<dbReference type="InterPro" id="IPR017969">
    <property type="entry name" value="Heavy-metal-associated_CS"/>
</dbReference>
<evidence type="ECO:0000313" key="3">
    <source>
        <dbReference type="EMBL" id="MBM7509634.1"/>
    </source>
</evidence>
<dbReference type="Pfam" id="PF00403">
    <property type="entry name" value="HMA"/>
    <property type="match status" value="1"/>
</dbReference>
<gene>
    <name evidence="3" type="ORF">JOE61_003448</name>
</gene>
<evidence type="ECO:0000259" key="2">
    <source>
        <dbReference type="PROSITE" id="PS50846"/>
    </source>
</evidence>
<accession>A0ABS2MEM1</accession>
<keyword evidence="1" id="KW-0479">Metal-binding</keyword>
<evidence type="ECO:0000313" key="4">
    <source>
        <dbReference type="Proteomes" id="UP000732378"/>
    </source>
</evidence>
<dbReference type="Proteomes" id="UP000732378">
    <property type="component" value="Unassembled WGS sequence"/>
</dbReference>